<evidence type="ECO:0000259" key="7">
    <source>
        <dbReference type="Pfam" id="PF20684"/>
    </source>
</evidence>
<dbReference type="EMBL" id="ML996093">
    <property type="protein sequence ID" value="KAF2148600.1"/>
    <property type="molecule type" value="Genomic_DNA"/>
</dbReference>
<evidence type="ECO:0000256" key="1">
    <source>
        <dbReference type="ARBA" id="ARBA00004141"/>
    </source>
</evidence>
<feature type="transmembrane region" description="Helical" evidence="6">
    <location>
        <begin position="92"/>
        <end position="114"/>
    </location>
</feature>
<evidence type="ECO:0000256" key="3">
    <source>
        <dbReference type="ARBA" id="ARBA00022989"/>
    </source>
</evidence>
<dbReference type="Proteomes" id="UP000799439">
    <property type="component" value="Unassembled WGS sequence"/>
</dbReference>
<evidence type="ECO:0000313" key="9">
    <source>
        <dbReference type="Proteomes" id="UP000799439"/>
    </source>
</evidence>
<dbReference type="Pfam" id="PF20684">
    <property type="entry name" value="Fung_rhodopsin"/>
    <property type="match status" value="1"/>
</dbReference>
<feature type="domain" description="Rhodopsin" evidence="7">
    <location>
        <begin position="35"/>
        <end position="271"/>
    </location>
</feature>
<accession>A0A9P4IVN2</accession>
<feature type="transmembrane region" description="Helical" evidence="6">
    <location>
        <begin position="238"/>
        <end position="265"/>
    </location>
</feature>
<organism evidence="8 9">
    <name type="scientific">Myriangium duriaei CBS 260.36</name>
    <dbReference type="NCBI Taxonomy" id="1168546"/>
    <lineage>
        <taxon>Eukaryota</taxon>
        <taxon>Fungi</taxon>
        <taxon>Dikarya</taxon>
        <taxon>Ascomycota</taxon>
        <taxon>Pezizomycotina</taxon>
        <taxon>Dothideomycetes</taxon>
        <taxon>Dothideomycetidae</taxon>
        <taxon>Myriangiales</taxon>
        <taxon>Myriangiaceae</taxon>
        <taxon>Myriangium</taxon>
    </lineage>
</organism>
<feature type="transmembrane region" description="Helical" evidence="6">
    <location>
        <begin position="206"/>
        <end position="226"/>
    </location>
</feature>
<evidence type="ECO:0000256" key="4">
    <source>
        <dbReference type="ARBA" id="ARBA00023136"/>
    </source>
</evidence>
<keyword evidence="9" id="KW-1185">Reference proteome</keyword>
<comment type="subcellular location">
    <subcellularLocation>
        <location evidence="1">Membrane</location>
        <topology evidence="1">Multi-pass membrane protein</topology>
    </subcellularLocation>
</comment>
<gene>
    <name evidence="8" type="ORF">K461DRAFT_298000</name>
</gene>
<evidence type="ECO:0000256" key="2">
    <source>
        <dbReference type="ARBA" id="ARBA00022692"/>
    </source>
</evidence>
<keyword evidence="3 6" id="KW-1133">Transmembrane helix</keyword>
<feature type="transmembrane region" description="Helical" evidence="6">
    <location>
        <begin position="126"/>
        <end position="146"/>
    </location>
</feature>
<reference evidence="8" key="1">
    <citation type="journal article" date="2020" name="Stud. Mycol.">
        <title>101 Dothideomycetes genomes: a test case for predicting lifestyles and emergence of pathogens.</title>
        <authorList>
            <person name="Haridas S."/>
            <person name="Albert R."/>
            <person name="Binder M."/>
            <person name="Bloem J."/>
            <person name="Labutti K."/>
            <person name="Salamov A."/>
            <person name="Andreopoulos B."/>
            <person name="Baker S."/>
            <person name="Barry K."/>
            <person name="Bills G."/>
            <person name="Bluhm B."/>
            <person name="Cannon C."/>
            <person name="Castanera R."/>
            <person name="Culley D."/>
            <person name="Daum C."/>
            <person name="Ezra D."/>
            <person name="Gonzalez J."/>
            <person name="Henrissat B."/>
            <person name="Kuo A."/>
            <person name="Liang C."/>
            <person name="Lipzen A."/>
            <person name="Lutzoni F."/>
            <person name="Magnuson J."/>
            <person name="Mondo S."/>
            <person name="Nolan M."/>
            <person name="Ohm R."/>
            <person name="Pangilinan J."/>
            <person name="Park H.-J."/>
            <person name="Ramirez L."/>
            <person name="Alfaro M."/>
            <person name="Sun H."/>
            <person name="Tritt A."/>
            <person name="Yoshinaga Y."/>
            <person name="Zwiers L.-H."/>
            <person name="Turgeon B."/>
            <person name="Goodwin S."/>
            <person name="Spatafora J."/>
            <person name="Crous P."/>
            <person name="Grigoriev I."/>
        </authorList>
    </citation>
    <scope>NUCLEOTIDE SEQUENCE</scope>
    <source>
        <strain evidence="8">CBS 260.36</strain>
    </source>
</reference>
<feature type="transmembrane region" description="Helical" evidence="6">
    <location>
        <begin position="17"/>
        <end position="39"/>
    </location>
</feature>
<dbReference type="PANTHER" id="PTHR33048:SF96">
    <property type="entry name" value="INTEGRAL MEMBRANE PROTEIN"/>
    <property type="match status" value="1"/>
</dbReference>
<dbReference type="GO" id="GO:0016020">
    <property type="term" value="C:membrane"/>
    <property type="evidence" value="ECO:0007669"/>
    <property type="project" value="UniProtKB-SubCell"/>
</dbReference>
<keyword evidence="2 6" id="KW-0812">Transmembrane</keyword>
<evidence type="ECO:0000313" key="8">
    <source>
        <dbReference type="EMBL" id="KAF2148600.1"/>
    </source>
</evidence>
<evidence type="ECO:0000256" key="5">
    <source>
        <dbReference type="ARBA" id="ARBA00038359"/>
    </source>
</evidence>
<dbReference type="InterPro" id="IPR049326">
    <property type="entry name" value="Rhodopsin_dom_fungi"/>
</dbReference>
<feature type="transmembrane region" description="Helical" evidence="6">
    <location>
        <begin position="51"/>
        <end position="72"/>
    </location>
</feature>
<dbReference type="AlphaFoldDB" id="A0A9P4IVN2"/>
<dbReference type="OrthoDB" id="4682787at2759"/>
<protein>
    <recommendedName>
        <fullName evidence="7">Rhodopsin domain-containing protein</fullName>
    </recommendedName>
</protein>
<proteinExistence type="inferred from homology"/>
<name>A0A9P4IVN2_9PEZI</name>
<evidence type="ECO:0000256" key="6">
    <source>
        <dbReference type="SAM" id="Phobius"/>
    </source>
</evidence>
<sequence>MSQAAEEIAKYGLKPDAYMGLTSFAIILVAVILSLRIYVRTVIIKSFGLDDWLLLLSFCIFVADAAVIFRSGLITKRHGITAVLLEVSALDIASMLLYIMNQVFLKLSIALFFLRIPQRRWQIWTIRVSVTIFTIYSTGFFFLALFKCGSPDKFNFIYGHCLSWDILGWVIYTSAILNAIVDWILITTPILVIWGSMMSRQSKVQVCAILMLGIAGSLLSVARIPFIKHLRIIHSPEYFGQLVPITMLSGAETAVGIGAISLAALRPLLKRWQAFRSCEDEESLSKHNSLGNAVPLERTESTEMYGHVIQLPADHVV</sequence>
<comment type="similarity">
    <text evidence="5">Belongs to the SAT4 family.</text>
</comment>
<feature type="transmembrane region" description="Helical" evidence="6">
    <location>
        <begin position="166"/>
        <end position="194"/>
    </location>
</feature>
<comment type="caution">
    <text evidence="8">The sequence shown here is derived from an EMBL/GenBank/DDBJ whole genome shotgun (WGS) entry which is preliminary data.</text>
</comment>
<dbReference type="PANTHER" id="PTHR33048">
    <property type="entry name" value="PTH11-LIKE INTEGRAL MEMBRANE PROTEIN (AFU_ORTHOLOGUE AFUA_5G11245)"/>
    <property type="match status" value="1"/>
</dbReference>
<keyword evidence="4 6" id="KW-0472">Membrane</keyword>
<dbReference type="InterPro" id="IPR052337">
    <property type="entry name" value="SAT4-like"/>
</dbReference>